<protein>
    <submittedName>
        <fullName evidence="1">Uncharacterized protein</fullName>
    </submittedName>
</protein>
<dbReference type="Pfam" id="PF19229">
    <property type="entry name" value="DUF5882"/>
    <property type="match status" value="1"/>
</dbReference>
<proteinExistence type="predicted"/>
<accession>A0A0N9PWL2</accession>
<organism evidence="1 2">
    <name type="scientific">Port-miou virus</name>
    <dbReference type="NCBI Taxonomy" id="1733873"/>
    <lineage>
        <taxon>Viruses</taxon>
        <taxon>Varidnaviria</taxon>
        <taxon>Bamfordvirae</taxon>
        <taxon>Nucleocytoviricota</taxon>
        <taxon>Megaviricetes</taxon>
        <taxon>Pimascovirales</taxon>
        <taxon>Pimascovirales incertae sedis</taxon>
        <taxon>Marseilleviridae</taxon>
        <taxon>Losannavirus</taxon>
        <taxon>Losannavirus lausannense</taxon>
        <taxon>Lausannevirus</taxon>
    </lineage>
</organism>
<name>A0A0N9PWL2_9VIRU</name>
<reference evidence="1" key="1">
    <citation type="journal article" date="2015" name="Genome Announc.">
        <title>Complete Genome Sequence of a New Member of the Marseilleviridae Recovered from the Brackish Submarine Spring in the Cassis Port-Miou Calanque, France.</title>
        <authorList>
            <person name="Doutre G."/>
            <person name="Arfib B."/>
            <person name="Rochette P."/>
            <person name="Claverie J.M."/>
            <person name="Bonin P."/>
            <person name="Abergel C."/>
        </authorList>
    </citation>
    <scope>NUCLEOTIDE SEQUENCE [LARGE SCALE GENOMIC DNA]</scope>
    <source>
        <strain evidence="1">1</strain>
    </source>
</reference>
<dbReference type="Proteomes" id="UP000319438">
    <property type="component" value="Segment"/>
</dbReference>
<sequence length="198" mass="23555">MDQNIGLWIDELQYVWDDKQNSRLYIIPKSSFVVDSDNRVARISKDRELYLFPMPQTCERNLARVYSGPLNMKEIYKKYGEGSLRIQGQKVSVLKKPKTTDTFWFGQYTRTAIPHIFYGKDPKAVKSPIVNIKTKETFDNIWELQRKKRLTKLQAIETHRSMINRKGDYKYFWQTFQDKKAMELGRQISFVSFAFFLL</sequence>
<dbReference type="InterPro" id="IPR045356">
    <property type="entry name" value="DUF5882"/>
</dbReference>
<gene>
    <name evidence="1" type="ORF">PMV_347</name>
</gene>
<evidence type="ECO:0000313" key="2">
    <source>
        <dbReference type="Proteomes" id="UP000319438"/>
    </source>
</evidence>
<dbReference type="EMBL" id="KT428292">
    <property type="protein sequence ID" value="ALH07045.1"/>
    <property type="molecule type" value="Genomic_DNA"/>
</dbReference>
<evidence type="ECO:0000313" key="1">
    <source>
        <dbReference type="EMBL" id="ALH07045.1"/>
    </source>
</evidence>